<evidence type="ECO:0000259" key="3">
    <source>
        <dbReference type="Pfam" id="PF01182"/>
    </source>
</evidence>
<evidence type="ECO:0000313" key="4">
    <source>
        <dbReference type="EMBL" id="GGJ02616.1"/>
    </source>
</evidence>
<dbReference type="GO" id="GO:0005737">
    <property type="term" value="C:cytoplasm"/>
    <property type="evidence" value="ECO:0007669"/>
    <property type="project" value="TreeGrafter"/>
</dbReference>
<dbReference type="GO" id="GO:0004342">
    <property type="term" value="F:glucosamine-6-phosphate deaminase activity"/>
    <property type="evidence" value="ECO:0007669"/>
    <property type="project" value="InterPro"/>
</dbReference>
<dbReference type="GO" id="GO:0005975">
    <property type="term" value="P:carbohydrate metabolic process"/>
    <property type="evidence" value="ECO:0007669"/>
    <property type="project" value="InterPro"/>
</dbReference>
<organism evidence="4 5">
    <name type="scientific">Alicyclobacillus cellulosilyticus</name>
    <dbReference type="NCBI Taxonomy" id="1003997"/>
    <lineage>
        <taxon>Bacteria</taxon>
        <taxon>Bacillati</taxon>
        <taxon>Bacillota</taxon>
        <taxon>Bacilli</taxon>
        <taxon>Bacillales</taxon>
        <taxon>Alicyclobacillaceae</taxon>
        <taxon>Alicyclobacillus</taxon>
    </lineage>
</organism>
<dbReference type="GO" id="GO:0019262">
    <property type="term" value="P:N-acetylneuraminate catabolic process"/>
    <property type="evidence" value="ECO:0007669"/>
    <property type="project" value="TreeGrafter"/>
</dbReference>
<dbReference type="GO" id="GO:0006043">
    <property type="term" value="P:glucosamine catabolic process"/>
    <property type="evidence" value="ECO:0007669"/>
    <property type="project" value="TreeGrafter"/>
</dbReference>
<dbReference type="SUPFAM" id="SSF100950">
    <property type="entry name" value="NagB/RpiA/CoA transferase-like"/>
    <property type="match status" value="1"/>
</dbReference>
<dbReference type="GO" id="GO:0042802">
    <property type="term" value="F:identical protein binding"/>
    <property type="evidence" value="ECO:0007669"/>
    <property type="project" value="TreeGrafter"/>
</dbReference>
<dbReference type="InterPro" id="IPR004547">
    <property type="entry name" value="Glucosamine6P_isomerase"/>
</dbReference>
<dbReference type="CDD" id="cd01399">
    <property type="entry name" value="GlcN6P_deaminase"/>
    <property type="match status" value="1"/>
</dbReference>
<dbReference type="PANTHER" id="PTHR11280">
    <property type="entry name" value="GLUCOSAMINE-6-PHOSPHATE ISOMERASE"/>
    <property type="match status" value="1"/>
</dbReference>
<evidence type="ECO:0000256" key="1">
    <source>
        <dbReference type="ARBA" id="ARBA00022801"/>
    </source>
</evidence>
<keyword evidence="2" id="KW-0119">Carbohydrate metabolism</keyword>
<dbReference type="AlphaFoldDB" id="A0A917K9V6"/>
<evidence type="ECO:0000313" key="5">
    <source>
        <dbReference type="Proteomes" id="UP000637695"/>
    </source>
</evidence>
<dbReference type="GO" id="GO:0006046">
    <property type="term" value="P:N-acetylglucosamine catabolic process"/>
    <property type="evidence" value="ECO:0007669"/>
    <property type="project" value="TreeGrafter"/>
</dbReference>
<comment type="caution">
    <text evidence="4">The sequence shown here is derived from an EMBL/GenBank/DDBJ whole genome shotgun (WGS) entry which is preliminary data.</text>
</comment>
<dbReference type="Gene3D" id="3.40.50.1360">
    <property type="match status" value="1"/>
</dbReference>
<dbReference type="InterPro" id="IPR018321">
    <property type="entry name" value="Glucosamine6P_isomerase_CS"/>
</dbReference>
<reference evidence="4" key="2">
    <citation type="submission" date="2020-09" db="EMBL/GenBank/DDBJ databases">
        <authorList>
            <person name="Sun Q."/>
            <person name="Ohkuma M."/>
        </authorList>
    </citation>
    <scope>NUCLEOTIDE SEQUENCE</scope>
    <source>
        <strain evidence="4">JCM 18487</strain>
    </source>
</reference>
<dbReference type="InterPro" id="IPR006148">
    <property type="entry name" value="Glc/Gal-6P_isomerase"/>
</dbReference>
<name>A0A917K9V6_9BACL</name>
<reference evidence="4" key="1">
    <citation type="journal article" date="2014" name="Int. J. Syst. Evol. Microbiol.">
        <title>Complete genome sequence of Corynebacterium casei LMG S-19264T (=DSM 44701T), isolated from a smear-ripened cheese.</title>
        <authorList>
            <consortium name="US DOE Joint Genome Institute (JGI-PGF)"/>
            <person name="Walter F."/>
            <person name="Albersmeier A."/>
            <person name="Kalinowski J."/>
            <person name="Ruckert C."/>
        </authorList>
    </citation>
    <scope>NUCLEOTIDE SEQUENCE</scope>
    <source>
        <strain evidence="4">JCM 18487</strain>
    </source>
</reference>
<protein>
    <submittedName>
        <fullName evidence="4">Glucosamine-6-phosphate deaminase</fullName>
    </submittedName>
</protein>
<accession>A0A917K9V6</accession>
<feature type="domain" description="Glucosamine/galactosamine-6-phosphate isomerase" evidence="3">
    <location>
        <begin position="10"/>
        <end position="226"/>
    </location>
</feature>
<gene>
    <name evidence="4" type="primary">nagB</name>
    <name evidence="4" type="ORF">GCM10010885_09880</name>
</gene>
<keyword evidence="5" id="KW-1185">Reference proteome</keyword>
<dbReference type="Pfam" id="PF01182">
    <property type="entry name" value="Glucosamine_iso"/>
    <property type="match status" value="1"/>
</dbReference>
<dbReference type="Proteomes" id="UP000637695">
    <property type="component" value="Unassembled WGS sequence"/>
</dbReference>
<sequence>MRIRVFDTPDAAAAYAVALVEQTAAVYAEPVLGLATGGTMIPFYKALVQAVRQGLDLSRAWAINLDEYVGLGAEHPQSCAGFMREHLYRHVPWDGARAHIPDGCAPDLAAECRRYDRLLATHPVHLQFLGIGLNGHIGFNEPGDELVAETHLVELSETTIRSNARFFRDPGEVPRRAITMGVGGILRAERVVLLAFGEQKAEVVARALTGPITTRLPASLLQLHRDVTVLLDTAAAQKIRGKTVENG</sequence>
<dbReference type="PROSITE" id="PS01161">
    <property type="entry name" value="GLC_GALNAC_ISOMERASE"/>
    <property type="match status" value="1"/>
</dbReference>
<keyword evidence="1" id="KW-0378">Hydrolase</keyword>
<dbReference type="PANTHER" id="PTHR11280:SF5">
    <property type="entry name" value="GLUCOSAMINE-6-PHOSPHATE ISOMERASE"/>
    <property type="match status" value="1"/>
</dbReference>
<proteinExistence type="predicted"/>
<dbReference type="InterPro" id="IPR037171">
    <property type="entry name" value="NagB/RpiA_transferase-like"/>
</dbReference>
<dbReference type="RefSeq" id="WP_188881516.1">
    <property type="nucleotide sequence ID" value="NZ_BMOY01000011.1"/>
</dbReference>
<evidence type="ECO:0000256" key="2">
    <source>
        <dbReference type="ARBA" id="ARBA00023277"/>
    </source>
</evidence>
<dbReference type="EMBL" id="BMOY01000011">
    <property type="protein sequence ID" value="GGJ02616.1"/>
    <property type="molecule type" value="Genomic_DNA"/>
</dbReference>